<evidence type="ECO:0000313" key="11">
    <source>
        <dbReference type="RefSeq" id="XP_027195751.1"/>
    </source>
</evidence>
<dbReference type="Gene3D" id="2.130.10.10">
    <property type="entry name" value="YVTN repeat-like/Quinoprotein amine dehydrogenase"/>
    <property type="match status" value="1"/>
</dbReference>
<dbReference type="NCBIfam" id="NF008805">
    <property type="entry name" value="PRK11824.1"/>
    <property type="match status" value="1"/>
</dbReference>
<dbReference type="InterPro" id="IPR012340">
    <property type="entry name" value="NA-bd_OB-fold"/>
</dbReference>
<dbReference type="PROSITE" id="PS50126">
    <property type="entry name" value="S1"/>
    <property type="match status" value="1"/>
</dbReference>
<dbReference type="GO" id="GO:0004654">
    <property type="term" value="F:polyribonucleotide nucleotidyltransferase activity"/>
    <property type="evidence" value="ECO:0007669"/>
    <property type="project" value="UniProtKB-EC"/>
</dbReference>
<keyword evidence="5" id="KW-0548">Nucleotidyltransferase</keyword>
<reference evidence="11" key="1">
    <citation type="submission" date="2025-08" db="UniProtKB">
        <authorList>
            <consortium name="RefSeq"/>
        </authorList>
    </citation>
    <scope>IDENTIFICATION</scope>
    <source>
        <strain evidence="11">Airmid</strain>
    </source>
</reference>
<dbReference type="InterPro" id="IPR036322">
    <property type="entry name" value="WD40_repeat_dom_sf"/>
</dbReference>
<evidence type="ECO:0000256" key="2">
    <source>
        <dbReference type="ARBA" id="ARBA00012416"/>
    </source>
</evidence>
<gene>
    <name evidence="11" type="primary">LOC113790299</name>
</gene>
<comment type="similarity">
    <text evidence="1">Belongs to the polyribonucleotide nucleotidyltransferase family.</text>
</comment>
<name>A0A6P6XSB7_DERPT</name>
<proteinExistence type="inferred from homology"/>
<dbReference type="Pfam" id="PF03726">
    <property type="entry name" value="PNPase"/>
    <property type="match status" value="1"/>
</dbReference>
<keyword evidence="10" id="KW-1185">Reference proteome</keyword>
<dbReference type="GO" id="GO:0000958">
    <property type="term" value="P:mitochondrial mRNA catabolic process"/>
    <property type="evidence" value="ECO:0007669"/>
    <property type="project" value="TreeGrafter"/>
</dbReference>
<dbReference type="FunCoup" id="A0A6P6XSB7">
    <property type="interactions" value="1501"/>
</dbReference>
<dbReference type="SUPFAM" id="SSF54211">
    <property type="entry name" value="Ribosomal protein S5 domain 2-like"/>
    <property type="match status" value="2"/>
</dbReference>
<dbReference type="GO" id="GO:0005739">
    <property type="term" value="C:mitochondrion"/>
    <property type="evidence" value="ECO:0007669"/>
    <property type="project" value="TreeGrafter"/>
</dbReference>
<dbReference type="InParanoid" id="A0A6P6XSB7"/>
<dbReference type="GO" id="GO:0000965">
    <property type="term" value="P:mitochondrial RNA 3'-end processing"/>
    <property type="evidence" value="ECO:0007669"/>
    <property type="project" value="TreeGrafter"/>
</dbReference>
<dbReference type="SUPFAM" id="SSF55666">
    <property type="entry name" value="Ribonuclease PH domain 2-like"/>
    <property type="match status" value="2"/>
</dbReference>
<evidence type="ECO:0000256" key="3">
    <source>
        <dbReference type="ARBA" id="ARBA00022490"/>
    </source>
</evidence>
<evidence type="ECO:0000259" key="9">
    <source>
        <dbReference type="PROSITE" id="PS50126"/>
    </source>
</evidence>
<protein>
    <recommendedName>
        <fullName evidence="2">polyribonucleotide nucleotidyltransferase</fullName>
        <ecNumber evidence="2">2.7.7.8</ecNumber>
    </recommendedName>
    <alternativeName>
        <fullName evidence="7">Polynucleotide phosphorylase 1</fullName>
    </alternativeName>
</protein>
<organism evidence="10 11">
    <name type="scientific">Dermatophagoides pteronyssinus</name>
    <name type="common">European house dust mite</name>
    <dbReference type="NCBI Taxonomy" id="6956"/>
    <lineage>
        <taxon>Eukaryota</taxon>
        <taxon>Metazoa</taxon>
        <taxon>Ecdysozoa</taxon>
        <taxon>Arthropoda</taxon>
        <taxon>Chelicerata</taxon>
        <taxon>Arachnida</taxon>
        <taxon>Acari</taxon>
        <taxon>Acariformes</taxon>
        <taxon>Sarcoptiformes</taxon>
        <taxon>Astigmata</taxon>
        <taxon>Psoroptidia</taxon>
        <taxon>Analgoidea</taxon>
        <taxon>Pyroglyphidae</taxon>
        <taxon>Dermatophagoidinae</taxon>
        <taxon>Dermatophagoides</taxon>
    </lineage>
</organism>
<dbReference type="InterPro" id="IPR003029">
    <property type="entry name" value="S1_domain"/>
</dbReference>
<feature type="domain" description="S1 motif" evidence="9">
    <location>
        <begin position="1151"/>
        <end position="1222"/>
    </location>
</feature>
<dbReference type="InterPro" id="IPR001680">
    <property type="entry name" value="WD40_rpt"/>
</dbReference>
<keyword evidence="3" id="KW-0963">Cytoplasm</keyword>
<keyword evidence="4" id="KW-0808">Transferase</keyword>
<dbReference type="Gene3D" id="3.30.230.70">
    <property type="entry name" value="GHMP Kinase, N-terminal domain"/>
    <property type="match status" value="2"/>
</dbReference>
<dbReference type="Proteomes" id="UP000515146">
    <property type="component" value="Unplaced"/>
</dbReference>
<evidence type="ECO:0000313" key="10">
    <source>
        <dbReference type="Proteomes" id="UP000515146"/>
    </source>
</evidence>
<dbReference type="SMART" id="SM00322">
    <property type="entry name" value="KH"/>
    <property type="match status" value="1"/>
</dbReference>
<dbReference type="CDD" id="cd09033">
    <property type="entry name" value="KH-I_PNPT1"/>
    <property type="match status" value="1"/>
</dbReference>
<dbReference type="InterPro" id="IPR001247">
    <property type="entry name" value="ExoRNase_PH_dom1"/>
</dbReference>
<dbReference type="EC" id="2.7.7.8" evidence="2"/>
<dbReference type="KEGG" id="dpte:113790299"/>
<evidence type="ECO:0000256" key="4">
    <source>
        <dbReference type="ARBA" id="ARBA00022679"/>
    </source>
</evidence>
<dbReference type="FunFam" id="3.30.230.70:FF:000001">
    <property type="entry name" value="Polyribonucleotide nucleotidyltransferase"/>
    <property type="match status" value="1"/>
</dbReference>
<dbReference type="SUPFAM" id="SSF50978">
    <property type="entry name" value="WD40 repeat-like"/>
    <property type="match status" value="1"/>
</dbReference>
<evidence type="ECO:0000256" key="6">
    <source>
        <dbReference type="ARBA" id="ARBA00022884"/>
    </source>
</evidence>
<dbReference type="OrthoDB" id="437922at2759"/>
<dbReference type="CDD" id="cd11364">
    <property type="entry name" value="RNase_PH_PNPase_2"/>
    <property type="match status" value="1"/>
</dbReference>
<dbReference type="AlphaFoldDB" id="A0A6P6XSB7"/>
<dbReference type="InterPro" id="IPR004087">
    <property type="entry name" value="KH_dom"/>
</dbReference>
<keyword evidence="8" id="KW-0853">WD repeat</keyword>
<dbReference type="PANTHER" id="PTHR11252">
    <property type="entry name" value="POLYRIBONUCLEOTIDE NUCLEOTIDYLTRANSFERASE"/>
    <property type="match status" value="1"/>
</dbReference>
<accession>A0A6P6XSB7</accession>
<dbReference type="Gene3D" id="3.30.1370.10">
    <property type="entry name" value="K Homology domain, type 1"/>
    <property type="match status" value="1"/>
</dbReference>
<evidence type="ECO:0000256" key="8">
    <source>
        <dbReference type="PROSITE-ProRule" id="PRU00221"/>
    </source>
</evidence>
<dbReference type="GO" id="GO:0000175">
    <property type="term" value="F:3'-5'-RNA exonuclease activity"/>
    <property type="evidence" value="ECO:0007669"/>
    <property type="project" value="TreeGrafter"/>
</dbReference>
<dbReference type="InterPro" id="IPR027408">
    <property type="entry name" value="PNPase/RNase_PH_dom_sf"/>
</dbReference>
<dbReference type="Gene3D" id="2.40.50.140">
    <property type="entry name" value="Nucleic acid-binding proteins"/>
    <property type="match status" value="1"/>
</dbReference>
<evidence type="ECO:0000256" key="1">
    <source>
        <dbReference type="ARBA" id="ARBA00007404"/>
    </source>
</evidence>
<dbReference type="InterPro" id="IPR036345">
    <property type="entry name" value="ExoRNase_PH_dom2_sf"/>
</dbReference>
<dbReference type="RefSeq" id="XP_027195751.1">
    <property type="nucleotide sequence ID" value="XM_027339950.1"/>
</dbReference>
<sequence length="1236" mass="138194">MTNNNGQINVIGDECLMNMRPMSISSCGRYFALATLAGQLNVWDTITANLVAQYIPSKHLSANCTKICWPPDHHHSTINNQINGTPKKQNDIMNELKKLTLLAMGTENGTIFLFSVHKNEIHSILMNDSKKSMDGHTERINDLCWSSSMDSLFSCSQDKFIIEWSIIESKIKCKTILDHNSVITSICVLDNENLITGSNQLKWWNWPKKQLLKTFNGHSNEVRFLRPIWLSSKDSSTKDAYLLSSAISDRYINLWKLDQSQSPSKTNKASNSLASFLLDDEPISLEIAHTVIDNSFYILSVSKSGHFYMFEETIESASNTKGPVSPKYRLNIQTSCDDKKNFIPSNKRSRIERQIPYMYAYLDSKQLIGKSLVNGNTNNHQQQLKDKNRIYIQTIYGAPNRPIFERLSISECEKLCQEQKSSSLTLITNNNNNTTTIIKDPSILKSIELLPRPSLENVSISKENNTKIKSAKHSDRTTVIGPAGMVPHQPLFNGVNGDGDTENNDEIMLSEDELLKISTGKLAKLADGCAVCTVGDTNVMVTVVGKSPNKSGTGFTGFVPLTVDFRQKAAAAGRIPMHHLRREIGVTEREILTSRIIDRSIRPLFPRGLTGETQVVCNMLSLDGQNDPDILAINAASAALAISDIPWNGPIGAVCVALDQNNDVVTNPTRKEMNNARMNLILTVNEAGNVLMMEAFANEPVLEQYLIKSISKAIREAKLIIQNIRQLQKEVGKPKRSVEEIPMPGQQHFDAIRMLAEQRILDVFSNHSHDKFSRDQALFDIRQQVMSTLTEEFTDDSTNLLQDAFSTVIKQIYAQMVQKTGIRCDGRSVDEIRPIHCEVDLFRPVHGSALFQRGQTQVLCTTTIDSQDSTWRADNISALTQGIKEKNFMLHYEFPQYATNEIGRSGNVGRREIGHGALAERALRPIIPNDSVTTNDFTIRLLCEVLESNGSSSMASVCAGSLALLDAGIEISSPASGVAIGLLKPPKNENNEEQENIILTDISGLEDYFGEMDFKIAGTRKAFTALQLDCKLEEGLSFKILYEAIQKSNQARSHILNIMNDVIMEPRKKSKETMPMVEQIQVPINKRSKFLGVGWSKAKKLMAETGVSINQDLEDIDKFTIFAPNEAAMNEAKEWIEKVLREPNIPELEFGAIYQCKVVEIKDNGIMIQLHPAMKPVFLHLSQLDLRKIDHPSALDIDVGSQISVKYFGRDPVSGQIRVSRKVLQALESQVKNFIK</sequence>
<dbReference type="GO" id="GO:0005829">
    <property type="term" value="C:cytosol"/>
    <property type="evidence" value="ECO:0007669"/>
    <property type="project" value="TreeGrafter"/>
</dbReference>
<evidence type="ECO:0000256" key="7">
    <source>
        <dbReference type="ARBA" id="ARBA00031451"/>
    </source>
</evidence>
<dbReference type="Pfam" id="PF00400">
    <property type="entry name" value="WD40"/>
    <property type="match status" value="2"/>
</dbReference>
<dbReference type="SUPFAM" id="SSF54791">
    <property type="entry name" value="Eukaryotic type KH-domain (KH-domain type I)"/>
    <property type="match status" value="1"/>
</dbReference>
<dbReference type="NCBIfam" id="TIGR03591">
    <property type="entry name" value="polynuc_phos"/>
    <property type="match status" value="1"/>
</dbReference>
<dbReference type="GO" id="GO:0003723">
    <property type="term" value="F:RNA binding"/>
    <property type="evidence" value="ECO:0007669"/>
    <property type="project" value="UniProtKB-KW"/>
</dbReference>
<dbReference type="InterPro" id="IPR015943">
    <property type="entry name" value="WD40/YVTN_repeat-like_dom_sf"/>
</dbReference>
<dbReference type="SUPFAM" id="SSF50249">
    <property type="entry name" value="Nucleic acid-binding proteins"/>
    <property type="match status" value="1"/>
</dbReference>
<dbReference type="PROSITE" id="PS50082">
    <property type="entry name" value="WD_REPEATS_2"/>
    <property type="match status" value="1"/>
</dbReference>
<dbReference type="InterPro" id="IPR020568">
    <property type="entry name" value="Ribosomal_Su5_D2-typ_SF"/>
</dbReference>
<evidence type="ECO:0000256" key="5">
    <source>
        <dbReference type="ARBA" id="ARBA00022695"/>
    </source>
</evidence>
<feature type="repeat" description="WD" evidence="8">
    <location>
        <begin position="133"/>
        <end position="166"/>
    </location>
</feature>
<dbReference type="InterPro" id="IPR015848">
    <property type="entry name" value="PNPase_PH_RNA-bd_bac/org-type"/>
</dbReference>
<dbReference type="SMART" id="SM00320">
    <property type="entry name" value="WD40"/>
    <property type="match status" value="4"/>
</dbReference>
<keyword evidence="6" id="KW-0694">RNA-binding</keyword>
<dbReference type="FunFam" id="2.40.50.140:FF:000113">
    <property type="entry name" value="polyribonucleotide nucleotidyltransferase 1, mitochondrial"/>
    <property type="match status" value="1"/>
</dbReference>
<dbReference type="InterPro" id="IPR012162">
    <property type="entry name" value="PNPase"/>
</dbReference>
<dbReference type="InterPro" id="IPR036612">
    <property type="entry name" value="KH_dom_type_1_sf"/>
</dbReference>
<dbReference type="PANTHER" id="PTHR11252:SF0">
    <property type="entry name" value="POLYRIBONUCLEOTIDE NUCLEOTIDYLTRANSFERASE 1, MITOCHONDRIAL"/>
    <property type="match status" value="1"/>
</dbReference>
<dbReference type="Pfam" id="PF01138">
    <property type="entry name" value="RNase_PH"/>
    <property type="match status" value="2"/>
</dbReference>